<evidence type="ECO:0000313" key="4">
    <source>
        <dbReference type="Proteomes" id="UP001177140"/>
    </source>
</evidence>
<dbReference type="InterPro" id="IPR001810">
    <property type="entry name" value="F-box_dom"/>
</dbReference>
<sequence>MNHFDVLPVDISVHIFSLLPIESVSDFALVSKSWKSLIHSRSFLVMHANRLLHLAKQVNAELHQKREETEEYSKSMEELAPRVCTSMELLEEFLKIHSQNCDEKMNSIRLAGRNKQIYNQYSHNSTQFDDPLLLSGEKRLN</sequence>
<dbReference type="InterPro" id="IPR036047">
    <property type="entry name" value="F-box-like_dom_sf"/>
</dbReference>
<dbReference type="SUPFAM" id="SSF81383">
    <property type="entry name" value="F-box domain"/>
    <property type="match status" value="1"/>
</dbReference>
<evidence type="ECO:0000256" key="1">
    <source>
        <dbReference type="SAM" id="Coils"/>
    </source>
</evidence>
<keyword evidence="1" id="KW-0175">Coiled coil</keyword>
<evidence type="ECO:0000259" key="2">
    <source>
        <dbReference type="PROSITE" id="PS50181"/>
    </source>
</evidence>
<accession>A0AA41S3H6</accession>
<dbReference type="Pfam" id="PF12937">
    <property type="entry name" value="F-box-like"/>
    <property type="match status" value="1"/>
</dbReference>
<comment type="caution">
    <text evidence="3">The sequence shown here is derived from an EMBL/GenBank/DDBJ whole genome shotgun (WGS) entry which is preliminary data.</text>
</comment>
<name>A0AA41S3H6_PAPNU</name>
<dbReference type="PROSITE" id="PS50181">
    <property type="entry name" value="FBOX"/>
    <property type="match status" value="1"/>
</dbReference>
<protein>
    <recommendedName>
        <fullName evidence="2">F-box domain-containing protein</fullName>
    </recommendedName>
</protein>
<gene>
    <name evidence="3" type="ORF">MKW94_028228</name>
</gene>
<feature type="domain" description="F-box" evidence="2">
    <location>
        <begin position="1"/>
        <end position="46"/>
    </location>
</feature>
<proteinExistence type="predicted"/>
<dbReference type="Proteomes" id="UP001177140">
    <property type="component" value="Unassembled WGS sequence"/>
</dbReference>
<evidence type="ECO:0000313" key="3">
    <source>
        <dbReference type="EMBL" id="MCL7027986.1"/>
    </source>
</evidence>
<reference evidence="3" key="1">
    <citation type="submission" date="2022-03" db="EMBL/GenBank/DDBJ databases">
        <title>A functionally conserved STORR gene fusion in Papaver species that diverged 16.8 million years ago.</title>
        <authorList>
            <person name="Catania T."/>
        </authorList>
    </citation>
    <scope>NUCLEOTIDE SEQUENCE</scope>
    <source>
        <strain evidence="3">S-191538</strain>
    </source>
</reference>
<keyword evidence="4" id="KW-1185">Reference proteome</keyword>
<organism evidence="3 4">
    <name type="scientific">Papaver nudicaule</name>
    <name type="common">Iceland poppy</name>
    <dbReference type="NCBI Taxonomy" id="74823"/>
    <lineage>
        <taxon>Eukaryota</taxon>
        <taxon>Viridiplantae</taxon>
        <taxon>Streptophyta</taxon>
        <taxon>Embryophyta</taxon>
        <taxon>Tracheophyta</taxon>
        <taxon>Spermatophyta</taxon>
        <taxon>Magnoliopsida</taxon>
        <taxon>Ranunculales</taxon>
        <taxon>Papaveraceae</taxon>
        <taxon>Papaveroideae</taxon>
        <taxon>Papaver</taxon>
    </lineage>
</organism>
<feature type="coiled-coil region" evidence="1">
    <location>
        <begin position="48"/>
        <end position="75"/>
    </location>
</feature>
<dbReference type="SMART" id="SM00256">
    <property type="entry name" value="FBOX"/>
    <property type="match status" value="1"/>
</dbReference>
<dbReference type="EMBL" id="JAJJMA010074445">
    <property type="protein sequence ID" value="MCL7027986.1"/>
    <property type="molecule type" value="Genomic_DNA"/>
</dbReference>
<dbReference type="Gene3D" id="1.20.1280.50">
    <property type="match status" value="1"/>
</dbReference>
<dbReference type="AlphaFoldDB" id="A0AA41S3H6"/>